<dbReference type="SUPFAM" id="SSF48498">
    <property type="entry name" value="Tetracyclin repressor-like, C-terminal domain"/>
    <property type="match status" value="1"/>
</dbReference>
<dbReference type="PRINTS" id="PR00455">
    <property type="entry name" value="HTHTETR"/>
</dbReference>
<dbReference type="GO" id="GO:0003677">
    <property type="term" value="F:DNA binding"/>
    <property type="evidence" value="ECO:0007669"/>
    <property type="project" value="UniProtKB-UniRule"/>
</dbReference>
<keyword evidence="2 4" id="KW-0238">DNA-binding</keyword>
<sequence length="201" mass="21424">MRYPADQKQKTRQRILNAAAIVFRRQGLRAGSVDTIMGEAGLTAGGFYSHFASKEALFAETLVESIRQSRVLTGLQDEDLSGAERIRSIVAKYLNSSHRRAIEQGCAMPPLLSELPRAGESARQAFEDVLGEMVSALAPHLPGHDDGAASDQALALIAVMVGGMTLARAVADDALSDRILAACRQLVESAVGPEPAAKPQM</sequence>
<gene>
    <name evidence="6" type="ORF">V5E97_07640</name>
</gene>
<dbReference type="InterPro" id="IPR001647">
    <property type="entry name" value="HTH_TetR"/>
</dbReference>
<keyword evidence="1" id="KW-0805">Transcription regulation</keyword>
<dbReference type="Pfam" id="PF00440">
    <property type="entry name" value="TetR_N"/>
    <property type="match status" value="1"/>
</dbReference>
<feature type="domain" description="HTH tetR-type" evidence="5">
    <location>
        <begin position="9"/>
        <end position="69"/>
    </location>
</feature>
<dbReference type="InterPro" id="IPR009057">
    <property type="entry name" value="Homeodomain-like_sf"/>
</dbReference>
<dbReference type="PANTHER" id="PTHR47506">
    <property type="entry name" value="TRANSCRIPTIONAL REGULATORY PROTEIN"/>
    <property type="match status" value="1"/>
</dbReference>
<dbReference type="Gene3D" id="1.10.357.10">
    <property type="entry name" value="Tetracycline Repressor, domain 2"/>
    <property type="match status" value="1"/>
</dbReference>
<dbReference type="RefSeq" id="WP_406698743.1">
    <property type="nucleotide sequence ID" value="NZ_CP155447.1"/>
</dbReference>
<dbReference type="PROSITE" id="PS50977">
    <property type="entry name" value="HTH_TETR_2"/>
    <property type="match status" value="1"/>
</dbReference>
<evidence type="ECO:0000256" key="3">
    <source>
        <dbReference type="ARBA" id="ARBA00023163"/>
    </source>
</evidence>
<evidence type="ECO:0000256" key="4">
    <source>
        <dbReference type="PROSITE-ProRule" id="PRU00335"/>
    </source>
</evidence>
<dbReference type="Gene3D" id="1.10.10.60">
    <property type="entry name" value="Homeodomain-like"/>
    <property type="match status" value="1"/>
</dbReference>
<dbReference type="PANTHER" id="PTHR47506:SF7">
    <property type="entry name" value="TRANSCRIPTIONAL REGULATORY PROTEIN"/>
    <property type="match status" value="1"/>
</dbReference>
<name>A0AAU7CLK6_9BACT</name>
<feature type="DNA-binding region" description="H-T-H motif" evidence="4">
    <location>
        <begin position="32"/>
        <end position="51"/>
    </location>
</feature>
<dbReference type="InterPro" id="IPR036271">
    <property type="entry name" value="Tet_transcr_reg_TetR-rel_C_sf"/>
</dbReference>
<evidence type="ECO:0000256" key="1">
    <source>
        <dbReference type="ARBA" id="ARBA00023015"/>
    </source>
</evidence>
<dbReference type="InterPro" id="IPR023772">
    <property type="entry name" value="DNA-bd_HTH_TetR-type_CS"/>
</dbReference>
<dbReference type="EMBL" id="CP155447">
    <property type="protein sequence ID" value="XBH05893.1"/>
    <property type="molecule type" value="Genomic_DNA"/>
</dbReference>
<evidence type="ECO:0000259" key="5">
    <source>
        <dbReference type="PROSITE" id="PS50977"/>
    </source>
</evidence>
<organism evidence="6">
    <name type="scientific">Singulisphaera sp. Ch08</name>
    <dbReference type="NCBI Taxonomy" id="3120278"/>
    <lineage>
        <taxon>Bacteria</taxon>
        <taxon>Pseudomonadati</taxon>
        <taxon>Planctomycetota</taxon>
        <taxon>Planctomycetia</taxon>
        <taxon>Isosphaerales</taxon>
        <taxon>Isosphaeraceae</taxon>
        <taxon>Singulisphaera</taxon>
    </lineage>
</organism>
<dbReference type="AlphaFoldDB" id="A0AAU7CLK6"/>
<reference evidence="6" key="1">
    <citation type="submission" date="2024-05" db="EMBL/GenBank/DDBJ databases">
        <title>Planctomycetes of the genus Singulisphaera possess chitinolytic capabilities.</title>
        <authorList>
            <person name="Ivanova A."/>
        </authorList>
    </citation>
    <scope>NUCLEOTIDE SEQUENCE</scope>
    <source>
        <strain evidence="6">Ch08T</strain>
    </source>
</reference>
<proteinExistence type="predicted"/>
<protein>
    <submittedName>
        <fullName evidence="6">TetR/AcrR family transcriptional regulator</fullName>
    </submittedName>
</protein>
<keyword evidence="3" id="KW-0804">Transcription</keyword>
<evidence type="ECO:0000313" key="6">
    <source>
        <dbReference type="EMBL" id="XBH05893.1"/>
    </source>
</evidence>
<accession>A0AAU7CLK6</accession>
<dbReference type="PROSITE" id="PS01081">
    <property type="entry name" value="HTH_TETR_1"/>
    <property type="match status" value="1"/>
</dbReference>
<dbReference type="SUPFAM" id="SSF46689">
    <property type="entry name" value="Homeodomain-like"/>
    <property type="match status" value="1"/>
</dbReference>
<evidence type="ECO:0000256" key="2">
    <source>
        <dbReference type="ARBA" id="ARBA00023125"/>
    </source>
</evidence>